<dbReference type="Proteomes" id="UP001378960">
    <property type="component" value="Unassembled WGS sequence"/>
</dbReference>
<dbReference type="InterPro" id="IPR011047">
    <property type="entry name" value="Quinoprotein_ADH-like_sf"/>
</dbReference>
<dbReference type="InterPro" id="IPR015943">
    <property type="entry name" value="WD40/YVTN_repeat-like_dom_sf"/>
</dbReference>
<proteinExistence type="inferred from homology"/>
<evidence type="ECO:0000313" key="10">
    <source>
        <dbReference type="Proteomes" id="UP001378960"/>
    </source>
</evidence>
<dbReference type="PANTHER" id="PTHR43270:SF8">
    <property type="entry name" value="DI- AND TRIPEPTIDASE DUG2-RELATED"/>
    <property type="match status" value="1"/>
</dbReference>
<dbReference type="SUPFAM" id="SSF50998">
    <property type="entry name" value="Quinoprotein alcohol dehydrogenase-like"/>
    <property type="match status" value="1"/>
</dbReference>
<dbReference type="GO" id="GO:0006508">
    <property type="term" value="P:proteolysis"/>
    <property type="evidence" value="ECO:0007669"/>
    <property type="project" value="UniProtKB-KW"/>
</dbReference>
<reference evidence="9 10" key="1">
    <citation type="journal article" date="2023" name="Elife">
        <title>Identification of key yeast species and microbe-microbe interactions impacting larval growth of Drosophila in the wild.</title>
        <authorList>
            <person name="Mure A."/>
            <person name="Sugiura Y."/>
            <person name="Maeda R."/>
            <person name="Honda K."/>
            <person name="Sakurai N."/>
            <person name="Takahashi Y."/>
            <person name="Watada M."/>
            <person name="Katoh T."/>
            <person name="Gotoh A."/>
            <person name="Gotoh Y."/>
            <person name="Taniguchi I."/>
            <person name="Nakamura K."/>
            <person name="Hayashi T."/>
            <person name="Katayama T."/>
            <person name="Uemura T."/>
            <person name="Hattori Y."/>
        </authorList>
    </citation>
    <scope>NUCLEOTIDE SEQUENCE [LARGE SCALE GENOMIC DNA]</scope>
    <source>
        <strain evidence="9 10">PK-24</strain>
    </source>
</reference>
<evidence type="ECO:0000256" key="4">
    <source>
        <dbReference type="ARBA" id="ARBA00022723"/>
    </source>
</evidence>
<dbReference type="InterPro" id="IPR001680">
    <property type="entry name" value="WD40_rpt"/>
</dbReference>
<evidence type="ECO:0000259" key="8">
    <source>
        <dbReference type="Pfam" id="PF07687"/>
    </source>
</evidence>
<dbReference type="PIRSF" id="PIRSF037237">
    <property type="entry name" value="Peptidase_WD_repeats_DUG2"/>
    <property type="match status" value="1"/>
</dbReference>
<dbReference type="GO" id="GO:0008233">
    <property type="term" value="F:peptidase activity"/>
    <property type="evidence" value="ECO:0007669"/>
    <property type="project" value="UniProtKB-KW"/>
</dbReference>
<evidence type="ECO:0000256" key="2">
    <source>
        <dbReference type="ARBA" id="ARBA00022574"/>
    </source>
</evidence>
<evidence type="ECO:0000313" key="9">
    <source>
        <dbReference type="EMBL" id="GMM45823.1"/>
    </source>
</evidence>
<feature type="repeat" description="WD" evidence="7">
    <location>
        <begin position="87"/>
        <end position="121"/>
    </location>
</feature>
<name>A0AAV5R4M5_PICKL</name>
<evidence type="ECO:0000256" key="5">
    <source>
        <dbReference type="ARBA" id="ARBA00022737"/>
    </source>
</evidence>
<dbReference type="InterPro" id="IPR002933">
    <property type="entry name" value="Peptidase_M20"/>
</dbReference>
<feature type="domain" description="Peptidase M20 dimerisation" evidence="8">
    <location>
        <begin position="657"/>
        <end position="805"/>
    </location>
</feature>
<sequence>MTLLSINPPSPSSSFDNYQHHHEFNTNDNIIKDHSTIFQNSQLHNWYLNNSVLCMVTSSKRKLLFCGTQNSNIIVIDLQTFQIKLKIQTHVGSVLCLYLSDCENTLFSAGSDSLVKIWKINDFIEKIDNSSNTDTLQLLPTYTIYSLLDIGDIFSITWIADLKTIFIGSQNASLSFVKLDLINNTNSSINDHYKLMPSNRFDRFFDSNNDKLPIHADTDTHTRVIQIPNDNIISYAHNGYVYAIDFMKIDDPLTFNIGNNISDNYENIIFSAGGDGKINIWGYNNNLNNLILLNSLSNDQIDTIFSITIHKPSMTIYSGSSNGNIAIWDLTTFQLLKIFQINDKNDIYTLTISPKINNYSNEWLFIGTEFGITKKLISNIINKDINDLIIVTKNAPCLTLNSFQMNNKTYLVSGGSDNSLSLWSLKSMNDICDEDDDSSEEIDNEEKFFKGLEKTQLHDYITNNENFLKILKELISFRSVSKQPDIYMNECRKCANYLMLLLKNFGAYKTELLPVDNGNPIVYSTFKANKLKKDDGTKPTNILWYGHYDVIPASSKNWNTNPFKMTPKDGYLYARGVTDNKGPLLVSIFAIAELYSRGELESNITFLIEGEEESGSWGFQNVIINNKIDILKDFNNIDWILLSNSYWLDDNIPSLNYGLRGKIEFEIKVWSDKPDRHSGVDGGVFIEPSMELVKLLSLLVKDDKILIPGFEEIYDKNRNINEINDWEKLIFEEISERIENSNINELKRKWNLPSLTLHKINMSGTENNTLISQFAEAKLSIRIIPGQEIENVKNDIINFINKEFNKFQSKNYIDIKIIDEAEPWLGDINNIGFQTLKECLNDEWGIKPIFIKEGGSIPSIRFLEKLFKCCAIHVPTGQSSDNAHLNNERIRIVNLLKSKEIIKKAVNRLPKNEIV</sequence>
<dbReference type="Pfam" id="PF01546">
    <property type="entry name" value="Peptidase_M20"/>
    <property type="match status" value="1"/>
</dbReference>
<dbReference type="SMART" id="SM00320">
    <property type="entry name" value="WD40"/>
    <property type="match status" value="6"/>
</dbReference>
<comment type="similarity">
    <text evidence="1">Belongs to the peptidase M20A family.</text>
</comment>
<evidence type="ECO:0000256" key="6">
    <source>
        <dbReference type="ARBA" id="ARBA00022801"/>
    </source>
</evidence>
<dbReference type="PROSITE" id="PS50294">
    <property type="entry name" value="WD_REPEATS_REGION"/>
    <property type="match status" value="1"/>
</dbReference>
<protein>
    <submittedName>
        <fullName evidence="9">Glutamine amidotransferase subunit</fullName>
    </submittedName>
</protein>
<dbReference type="EMBL" id="BTGB01000003">
    <property type="protein sequence ID" value="GMM45823.1"/>
    <property type="molecule type" value="Genomic_DNA"/>
</dbReference>
<dbReference type="PROSITE" id="PS50082">
    <property type="entry name" value="WD_REPEATS_2"/>
    <property type="match status" value="3"/>
</dbReference>
<dbReference type="Gene3D" id="3.40.630.10">
    <property type="entry name" value="Zn peptidases"/>
    <property type="match status" value="1"/>
</dbReference>
<dbReference type="PANTHER" id="PTHR43270">
    <property type="entry name" value="BETA-ALA-HIS DIPEPTIDASE"/>
    <property type="match status" value="1"/>
</dbReference>
<dbReference type="Pfam" id="PF00400">
    <property type="entry name" value="WD40"/>
    <property type="match status" value="1"/>
</dbReference>
<dbReference type="GO" id="GO:0006751">
    <property type="term" value="P:glutathione catabolic process"/>
    <property type="evidence" value="ECO:0007669"/>
    <property type="project" value="InterPro"/>
</dbReference>
<comment type="caution">
    <text evidence="9">The sequence shown here is derived from an EMBL/GenBank/DDBJ whole genome shotgun (WGS) entry which is preliminary data.</text>
</comment>
<dbReference type="InterPro" id="IPR011650">
    <property type="entry name" value="Peptidase_M20_dimer"/>
</dbReference>
<dbReference type="Pfam" id="PF07687">
    <property type="entry name" value="M20_dimer"/>
    <property type="match status" value="1"/>
</dbReference>
<feature type="repeat" description="WD" evidence="7">
    <location>
        <begin position="407"/>
        <end position="433"/>
    </location>
</feature>
<keyword evidence="2 7" id="KW-0853">WD repeat</keyword>
<accession>A0AAV5R4M5</accession>
<evidence type="ECO:0000256" key="3">
    <source>
        <dbReference type="ARBA" id="ARBA00022670"/>
    </source>
</evidence>
<dbReference type="InterPro" id="IPR017149">
    <property type="entry name" value="GSH_degradosome_Dug2"/>
</dbReference>
<keyword evidence="5" id="KW-0677">Repeat</keyword>
<dbReference type="SUPFAM" id="SSF53187">
    <property type="entry name" value="Zn-dependent exopeptidases"/>
    <property type="match status" value="1"/>
</dbReference>
<keyword evidence="4" id="KW-0479">Metal-binding</keyword>
<evidence type="ECO:0000256" key="7">
    <source>
        <dbReference type="PROSITE-ProRule" id="PRU00221"/>
    </source>
</evidence>
<dbReference type="PROSITE" id="PS00678">
    <property type="entry name" value="WD_REPEATS_1"/>
    <property type="match status" value="1"/>
</dbReference>
<organism evidence="9 10">
    <name type="scientific">Pichia kluyveri</name>
    <name type="common">Yeast</name>
    <dbReference type="NCBI Taxonomy" id="36015"/>
    <lineage>
        <taxon>Eukaryota</taxon>
        <taxon>Fungi</taxon>
        <taxon>Dikarya</taxon>
        <taxon>Ascomycota</taxon>
        <taxon>Saccharomycotina</taxon>
        <taxon>Pichiomycetes</taxon>
        <taxon>Pichiales</taxon>
        <taxon>Pichiaceae</taxon>
        <taxon>Pichia</taxon>
    </lineage>
</organism>
<dbReference type="AlphaFoldDB" id="A0AAV5R4M5"/>
<dbReference type="Gene3D" id="2.130.10.10">
    <property type="entry name" value="YVTN repeat-like/Quinoprotein amine dehydrogenase"/>
    <property type="match status" value="2"/>
</dbReference>
<dbReference type="InterPro" id="IPR051458">
    <property type="entry name" value="Cyt/Met_Dipeptidase"/>
</dbReference>
<keyword evidence="6" id="KW-0378">Hydrolase</keyword>
<dbReference type="Gene3D" id="3.30.70.360">
    <property type="match status" value="1"/>
</dbReference>
<feature type="repeat" description="WD" evidence="7">
    <location>
        <begin position="297"/>
        <end position="338"/>
    </location>
</feature>
<gene>
    <name evidence="9" type="ORF">DAPK24_023980</name>
</gene>
<keyword evidence="9" id="KW-0315">Glutamine amidotransferase</keyword>
<evidence type="ECO:0000256" key="1">
    <source>
        <dbReference type="ARBA" id="ARBA00006247"/>
    </source>
</evidence>
<dbReference type="GO" id="GO:0046872">
    <property type="term" value="F:metal ion binding"/>
    <property type="evidence" value="ECO:0007669"/>
    <property type="project" value="UniProtKB-KW"/>
</dbReference>
<keyword evidence="3" id="KW-0645">Protease</keyword>
<dbReference type="InterPro" id="IPR019775">
    <property type="entry name" value="WD40_repeat_CS"/>
</dbReference>
<keyword evidence="10" id="KW-1185">Reference proteome</keyword>